<evidence type="ECO:0000256" key="9">
    <source>
        <dbReference type="ARBA" id="ARBA00023136"/>
    </source>
</evidence>
<dbReference type="PANTHER" id="PTHR32552:SF81">
    <property type="entry name" value="TONB-DEPENDENT OUTER MEMBRANE RECEPTOR"/>
    <property type="match status" value="1"/>
</dbReference>
<reference evidence="17" key="1">
    <citation type="journal article" date="2019" name="Genome Announc.">
        <title>Draft Genome Sequence of Pseudoalteromonas piscicida Strain 36Y ROTHPW, an Hypersaline Seawater Isolate from the South Coast of Sonora, Mexico.</title>
        <authorList>
            <person name="Sanchez-Diaz R."/>
            <person name="Molina-Garza Z.J."/>
            <person name="Cruz-Suarez L.E."/>
            <person name="Selvin J."/>
            <person name="Kiran G.S."/>
            <person name="Ibarra-Gamez J.C."/>
            <person name="Gomez-Gil B."/>
            <person name="Galaviz-Silva L."/>
        </authorList>
    </citation>
    <scope>NUCLEOTIDE SEQUENCE [LARGE SCALE GENOMIC DNA]</scope>
    <source>
        <strain evidence="17">36Y_RITHPW</strain>
    </source>
</reference>
<dbReference type="AlphaFoldDB" id="A0A2A5JTK6"/>
<evidence type="ECO:0000256" key="5">
    <source>
        <dbReference type="ARBA" id="ARBA00022692"/>
    </source>
</evidence>
<evidence type="ECO:0000256" key="13">
    <source>
        <dbReference type="SAM" id="SignalP"/>
    </source>
</evidence>
<dbReference type="OrthoDB" id="127311at2"/>
<keyword evidence="8 12" id="KW-0798">TonB box</keyword>
<dbReference type="EMBL" id="NKHF01000024">
    <property type="protein sequence ID" value="PCK32793.1"/>
    <property type="molecule type" value="Genomic_DNA"/>
</dbReference>
<keyword evidence="17" id="KW-1185">Reference proteome</keyword>
<comment type="caution">
    <text evidence="16">The sequence shown here is derived from an EMBL/GenBank/DDBJ whole genome shotgun (WGS) entry which is preliminary data.</text>
</comment>
<sequence length="682" mass="75775">MNKYPTNKSLVALCVSAVLASPLSHADDDKEIESIEKIIVLGEKTARSLKDTAYSVSVIDESQLKDLTHLSLSSAVSEIANVVVLSGAKPDIRGVSGNGSATGFNGVSGGAKARVATITDGVAEPFVADLTGDTGMWDIEQIEVLRGPQSTSHGRNSIGGAMFIKTKDPSFDWEGAGRVAYRNESRYVDKSIMLSGPLIDNELAFRVTGQRVDGEDYDNSIEYKDNPAKFDLNELNTKKARFKLLWQPSQFDDVSALLSHSVASEKGNTGRTNYIANDPSAFVPAWERYMDTNAKTTSLKVNHELSQQLDYEVLVAKMDYNFGFDSYEANPAFEQAMRMNEDNVNVDLKLNYRADDLSGFVGLAYYDREQTYHSDGRADYFGGDDSTSKAIYGEVSYQVNPEFTVITGARIERESQWRDINFNTANGLNSAILDQEKTIRLPKLVLQYKLSDETTASFSARRGYNGAGGALHWEAGEYYYYDSETVNTYEIGLRSAPTSDLNISSNLFYNNYKGYQANDPEYKIANMDKVITYGAEFEVSAMLTRNLQIRGGAGLLRTEIQDDSAKFSAFDGNELSSAPGFTANLALKYWLTDDLHLGFSTMKVDEYYGEIGNTKERIAGDYTISRFNVDYEVNNWLFAAFVNNVFDKQAFTLVSPSSRRYEYGYVGVVDPRNMGVSVTYQY</sequence>
<gene>
    <name evidence="16" type="ORF">CEX98_05195</name>
</gene>
<evidence type="ECO:0000256" key="1">
    <source>
        <dbReference type="ARBA" id="ARBA00004571"/>
    </source>
</evidence>
<evidence type="ECO:0000256" key="6">
    <source>
        <dbReference type="ARBA" id="ARBA00023004"/>
    </source>
</evidence>
<feature type="chain" id="PRO_5012450110" evidence="13">
    <location>
        <begin position="27"/>
        <end position="682"/>
    </location>
</feature>
<evidence type="ECO:0000313" key="16">
    <source>
        <dbReference type="EMBL" id="PCK32793.1"/>
    </source>
</evidence>
<keyword evidence="10 11" id="KW-0998">Cell outer membrane</keyword>
<accession>A0A2A5JTK6</accession>
<dbReference type="InterPro" id="IPR012910">
    <property type="entry name" value="Plug_dom"/>
</dbReference>
<dbReference type="InterPro" id="IPR000531">
    <property type="entry name" value="Beta-barrel_TonB"/>
</dbReference>
<dbReference type="PROSITE" id="PS52016">
    <property type="entry name" value="TONB_DEPENDENT_REC_3"/>
    <property type="match status" value="1"/>
</dbReference>
<dbReference type="Pfam" id="PF00593">
    <property type="entry name" value="TonB_dep_Rec_b-barrel"/>
    <property type="match status" value="1"/>
</dbReference>
<dbReference type="SUPFAM" id="SSF56935">
    <property type="entry name" value="Porins"/>
    <property type="match status" value="1"/>
</dbReference>
<dbReference type="InterPro" id="IPR039426">
    <property type="entry name" value="TonB-dep_rcpt-like"/>
</dbReference>
<evidence type="ECO:0000313" key="17">
    <source>
        <dbReference type="Proteomes" id="UP000228621"/>
    </source>
</evidence>
<keyword evidence="6" id="KW-0408">Iron</keyword>
<organism evidence="16 17">
    <name type="scientific">Pseudoalteromonas piscicida</name>
    <dbReference type="NCBI Taxonomy" id="43662"/>
    <lineage>
        <taxon>Bacteria</taxon>
        <taxon>Pseudomonadati</taxon>
        <taxon>Pseudomonadota</taxon>
        <taxon>Gammaproteobacteria</taxon>
        <taxon>Alteromonadales</taxon>
        <taxon>Pseudoalteromonadaceae</taxon>
        <taxon>Pseudoalteromonas</taxon>
    </lineage>
</organism>
<keyword evidence="9 11" id="KW-0472">Membrane</keyword>
<dbReference type="PANTHER" id="PTHR32552">
    <property type="entry name" value="FERRICHROME IRON RECEPTOR-RELATED"/>
    <property type="match status" value="1"/>
</dbReference>
<proteinExistence type="inferred from homology"/>
<name>A0A2A5JTK6_PSEO7</name>
<comment type="similarity">
    <text evidence="11 12">Belongs to the TonB-dependent receptor family.</text>
</comment>
<feature type="domain" description="TonB-dependent receptor-like beta-barrel" evidence="14">
    <location>
        <begin position="270"/>
        <end position="645"/>
    </location>
</feature>
<dbReference type="RefSeq" id="WP_099641056.1">
    <property type="nucleotide sequence ID" value="NZ_NKHF01000024.1"/>
</dbReference>
<evidence type="ECO:0000256" key="11">
    <source>
        <dbReference type="PROSITE-ProRule" id="PRU01360"/>
    </source>
</evidence>
<feature type="domain" description="TonB-dependent receptor plug" evidence="15">
    <location>
        <begin position="49"/>
        <end position="161"/>
    </location>
</feature>
<protein>
    <submittedName>
        <fullName evidence="16">TonB-dependent receptor</fullName>
    </submittedName>
</protein>
<dbReference type="GO" id="GO:0009279">
    <property type="term" value="C:cell outer membrane"/>
    <property type="evidence" value="ECO:0007669"/>
    <property type="project" value="UniProtKB-SubCell"/>
</dbReference>
<comment type="subcellular location">
    <subcellularLocation>
        <location evidence="1 11">Cell outer membrane</location>
        <topology evidence="1 11">Multi-pass membrane protein</topology>
    </subcellularLocation>
</comment>
<dbReference type="Proteomes" id="UP000228621">
    <property type="component" value="Unassembled WGS sequence"/>
</dbReference>
<dbReference type="Pfam" id="PF07715">
    <property type="entry name" value="Plug"/>
    <property type="match status" value="1"/>
</dbReference>
<keyword evidence="4" id="KW-0410">Iron transport</keyword>
<keyword evidence="7" id="KW-0406">Ion transport</keyword>
<dbReference type="InterPro" id="IPR036942">
    <property type="entry name" value="Beta-barrel_TonB_sf"/>
</dbReference>
<evidence type="ECO:0000256" key="2">
    <source>
        <dbReference type="ARBA" id="ARBA00022448"/>
    </source>
</evidence>
<keyword evidence="13" id="KW-0732">Signal</keyword>
<keyword evidence="16" id="KW-0675">Receptor</keyword>
<evidence type="ECO:0000256" key="12">
    <source>
        <dbReference type="RuleBase" id="RU003357"/>
    </source>
</evidence>
<evidence type="ECO:0000256" key="7">
    <source>
        <dbReference type="ARBA" id="ARBA00023065"/>
    </source>
</evidence>
<evidence type="ECO:0000259" key="14">
    <source>
        <dbReference type="Pfam" id="PF00593"/>
    </source>
</evidence>
<evidence type="ECO:0000256" key="3">
    <source>
        <dbReference type="ARBA" id="ARBA00022452"/>
    </source>
</evidence>
<feature type="signal peptide" evidence="13">
    <location>
        <begin position="1"/>
        <end position="26"/>
    </location>
</feature>
<dbReference type="Gene3D" id="2.40.170.20">
    <property type="entry name" value="TonB-dependent receptor, beta-barrel domain"/>
    <property type="match status" value="1"/>
</dbReference>
<keyword evidence="2 11" id="KW-0813">Transport</keyword>
<evidence type="ECO:0000256" key="8">
    <source>
        <dbReference type="ARBA" id="ARBA00023077"/>
    </source>
</evidence>
<evidence type="ECO:0000259" key="15">
    <source>
        <dbReference type="Pfam" id="PF07715"/>
    </source>
</evidence>
<keyword evidence="5 11" id="KW-0812">Transmembrane</keyword>
<dbReference type="GO" id="GO:0006826">
    <property type="term" value="P:iron ion transport"/>
    <property type="evidence" value="ECO:0007669"/>
    <property type="project" value="UniProtKB-KW"/>
</dbReference>
<evidence type="ECO:0000256" key="10">
    <source>
        <dbReference type="ARBA" id="ARBA00023237"/>
    </source>
</evidence>
<keyword evidence="3 11" id="KW-1134">Transmembrane beta strand</keyword>
<evidence type="ECO:0000256" key="4">
    <source>
        <dbReference type="ARBA" id="ARBA00022496"/>
    </source>
</evidence>